<feature type="domain" description="Peptidase C-terminal archaeal/bacterial" evidence="2">
    <location>
        <begin position="57"/>
        <end position="124"/>
    </location>
</feature>
<dbReference type="Pfam" id="PF04151">
    <property type="entry name" value="PPC"/>
    <property type="match status" value="2"/>
</dbReference>
<organism evidence="4 5">
    <name type="scientific">Robertmurraya mangrovi</name>
    <dbReference type="NCBI Taxonomy" id="3098077"/>
    <lineage>
        <taxon>Bacteria</taxon>
        <taxon>Bacillati</taxon>
        <taxon>Bacillota</taxon>
        <taxon>Bacilli</taxon>
        <taxon>Bacillales</taxon>
        <taxon>Bacillaceae</taxon>
        <taxon>Robertmurraya</taxon>
    </lineage>
</organism>
<evidence type="ECO:0000313" key="4">
    <source>
        <dbReference type="EMBL" id="MDZ5471889.1"/>
    </source>
</evidence>
<evidence type="ECO:0000313" key="5">
    <source>
        <dbReference type="Proteomes" id="UP001290455"/>
    </source>
</evidence>
<dbReference type="Proteomes" id="UP001290455">
    <property type="component" value="Unassembled WGS sequence"/>
</dbReference>
<dbReference type="Gene3D" id="2.60.40.10">
    <property type="entry name" value="Immunoglobulins"/>
    <property type="match status" value="1"/>
</dbReference>
<sequence>MKPFFRGLVITIFLVCHLTFTVNAANDPIANDTASEAVTISSGKPVYAKIEHGKDDDWYKFEIKKEGTVRVSLENLPFDYEASLFDADSNNLYVLRKNYDNADQASMAEYEISDAGTYFIQVKSNGSYSSSKEYKLKVTYPSDTTVHDSSLEPNDTKENAYSVKSGKIYKATIDSSFDQDVYMLDVKKAGEIKVWIDNLPYDYRVVVYNEQFSELRTSLLTSWDHVSHTVKDKGRYYVVVYSPKNQYSEDTEYLFKATFPDKVSHDKSFEPNDTQETAYALTSGKPFNAKLEYQHDVDVYELKVAKKGQVRVNLENLPFSYSMELYNEKGNQLSGSFSKGKNAKYIDYNVNEAGSYFIHIKSYLKEYSKTKSYKILATFPTAKVTHNKKTMEPNDVREYAVSLKSGKSFKGIISTVTDEDYYKISVKKGEKISVTLSDLVYDYKLTIYDKDGKKLKDKTNWGKKPVELLYKAIESGVLYISVSPIKEEFSAKNPYKLYVLKSKYFKAIVNEVTSDSRLIGGEAEPNTTVYITANGKVLAQKKSTSTGYYYINIPKQKSKTKITVYTKDSKGNKSPTTTTVVK</sequence>
<accession>A0ABU5IXI9</accession>
<dbReference type="SUPFAM" id="SSF89260">
    <property type="entry name" value="Collagen-binding domain"/>
    <property type="match status" value="4"/>
</dbReference>
<dbReference type="InterPro" id="IPR041498">
    <property type="entry name" value="Big_6"/>
</dbReference>
<evidence type="ECO:0000259" key="3">
    <source>
        <dbReference type="Pfam" id="PF17936"/>
    </source>
</evidence>
<feature type="signal peptide" evidence="1">
    <location>
        <begin position="1"/>
        <end position="24"/>
    </location>
</feature>
<proteinExistence type="predicted"/>
<dbReference type="InterPro" id="IPR013783">
    <property type="entry name" value="Ig-like_fold"/>
</dbReference>
<feature type="domain" description="Peptidase C-terminal archaeal/bacterial" evidence="2">
    <location>
        <begin position="296"/>
        <end position="361"/>
    </location>
</feature>
<dbReference type="EMBL" id="JAXOFX010000004">
    <property type="protein sequence ID" value="MDZ5471889.1"/>
    <property type="molecule type" value="Genomic_DNA"/>
</dbReference>
<keyword evidence="5" id="KW-1185">Reference proteome</keyword>
<evidence type="ECO:0000256" key="1">
    <source>
        <dbReference type="SAM" id="SignalP"/>
    </source>
</evidence>
<dbReference type="Pfam" id="PF17936">
    <property type="entry name" value="Big_6"/>
    <property type="match status" value="1"/>
</dbReference>
<reference evidence="4 5" key="1">
    <citation type="submission" date="2023-11" db="EMBL/GenBank/DDBJ databases">
        <title>Bacillus jintuensis, isolated from a mudflat on the Beibu Gulf coast.</title>
        <authorList>
            <person name="Li M."/>
        </authorList>
    </citation>
    <scope>NUCLEOTIDE SEQUENCE [LARGE SCALE GENOMIC DNA]</scope>
    <source>
        <strain evidence="4 5">31A1R</strain>
    </source>
</reference>
<dbReference type="RefSeq" id="WP_322446178.1">
    <property type="nucleotide sequence ID" value="NZ_JAXOFX010000004.1"/>
</dbReference>
<dbReference type="Gene3D" id="2.60.120.380">
    <property type="match status" value="4"/>
</dbReference>
<keyword evidence="1" id="KW-0732">Signal</keyword>
<feature type="chain" id="PRO_5045254167" evidence="1">
    <location>
        <begin position="25"/>
        <end position="582"/>
    </location>
</feature>
<comment type="caution">
    <text evidence="4">The sequence shown here is derived from an EMBL/GenBank/DDBJ whole genome shotgun (WGS) entry which is preliminary data.</text>
</comment>
<protein>
    <submittedName>
        <fullName evidence="4">Pre-peptidase C-terminal domain-containing protein</fullName>
    </submittedName>
</protein>
<feature type="domain" description="Bacterial Ig" evidence="3">
    <location>
        <begin position="510"/>
        <end position="581"/>
    </location>
</feature>
<name>A0ABU5IXI9_9BACI</name>
<dbReference type="InterPro" id="IPR007280">
    <property type="entry name" value="Peptidase_C_arc/bac"/>
</dbReference>
<gene>
    <name evidence="4" type="ORF">SM124_09020</name>
</gene>
<evidence type="ECO:0000259" key="2">
    <source>
        <dbReference type="Pfam" id="PF04151"/>
    </source>
</evidence>